<keyword evidence="4 5" id="KW-0378">Hydrolase</keyword>
<comment type="function">
    <text evidence="5">Toxic component of a toxin-antitoxin (TA) system. An RNase.</text>
</comment>
<dbReference type="GO" id="GO:0004540">
    <property type="term" value="F:RNA nuclease activity"/>
    <property type="evidence" value="ECO:0007669"/>
    <property type="project" value="InterPro"/>
</dbReference>
<evidence type="ECO:0000259" key="6">
    <source>
        <dbReference type="Pfam" id="PF01850"/>
    </source>
</evidence>
<dbReference type="InterPro" id="IPR029060">
    <property type="entry name" value="PIN-like_dom_sf"/>
</dbReference>
<dbReference type="HAMAP" id="MF_00265">
    <property type="entry name" value="VapC_Nob1"/>
    <property type="match status" value="1"/>
</dbReference>
<dbReference type="SUPFAM" id="SSF88723">
    <property type="entry name" value="PIN domain-like"/>
    <property type="match status" value="1"/>
</dbReference>
<gene>
    <name evidence="5" type="primary">vapC</name>
    <name evidence="7" type="ORF">BWK72_06955</name>
</gene>
<dbReference type="GO" id="GO:0045926">
    <property type="term" value="P:negative regulation of growth"/>
    <property type="evidence" value="ECO:0007669"/>
    <property type="project" value="UniProtKB-ARBA"/>
</dbReference>
<dbReference type="InterPro" id="IPR002716">
    <property type="entry name" value="PIN_dom"/>
</dbReference>
<keyword evidence="5" id="KW-0460">Magnesium</keyword>
<dbReference type="GO" id="GO:0090729">
    <property type="term" value="F:toxin activity"/>
    <property type="evidence" value="ECO:0007669"/>
    <property type="project" value="UniProtKB-KW"/>
</dbReference>
<dbReference type="InterPro" id="IPR022907">
    <property type="entry name" value="VapC_family"/>
</dbReference>
<comment type="cofactor">
    <cofactor evidence="5">
        <name>Mg(2+)</name>
        <dbReference type="ChEBI" id="CHEBI:18420"/>
    </cofactor>
</comment>
<dbReference type="GO" id="GO:0000287">
    <property type="term" value="F:magnesium ion binding"/>
    <property type="evidence" value="ECO:0007669"/>
    <property type="project" value="UniProtKB-UniRule"/>
</dbReference>
<dbReference type="NCBIfam" id="TIGR00028">
    <property type="entry name" value="Mtu_PIN_fam"/>
    <property type="match status" value="1"/>
</dbReference>
<dbReference type="EMBL" id="MTEI01000003">
    <property type="protein sequence ID" value="OQW88701.1"/>
    <property type="molecule type" value="Genomic_DNA"/>
</dbReference>
<dbReference type="GO" id="GO:0016788">
    <property type="term" value="F:hydrolase activity, acting on ester bonds"/>
    <property type="evidence" value="ECO:0007669"/>
    <property type="project" value="InterPro"/>
</dbReference>
<keyword evidence="5" id="KW-0800">Toxin</keyword>
<evidence type="ECO:0000256" key="2">
    <source>
        <dbReference type="ARBA" id="ARBA00022722"/>
    </source>
</evidence>
<feature type="domain" description="PIN" evidence="6">
    <location>
        <begin position="4"/>
        <end position="126"/>
    </location>
</feature>
<dbReference type="EC" id="3.1.-.-" evidence="5"/>
<feature type="binding site" evidence="5">
    <location>
        <position position="105"/>
    </location>
    <ligand>
        <name>Mg(2+)</name>
        <dbReference type="ChEBI" id="CHEBI:18420"/>
    </ligand>
</feature>
<comment type="caution">
    <text evidence="7">The sequence shown here is derived from an EMBL/GenBank/DDBJ whole genome shotgun (WGS) entry which is preliminary data.</text>
</comment>
<evidence type="ECO:0000313" key="7">
    <source>
        <dbReference type="EMBL" id="OQW88701.1"/>
    </source>
</evidence>
<evidence type="ECO:0000256" key="4">
    <source>
        <dbReference type="ARBA" id="ARBA00022801"/>
    </source>
</evidence>
<proteinExistence type="inferred from homology"/>
<evidence type="ECO:0000256" key="3">
    <source>
        <dbReference type="ARBA" id="ARBA00022723"/>
    </source>
</evidence>
<dbReference type="InterPro" id="IPR006226">
    <property type="entry name" value="Mtu_PIN"/>
</dbReference>
<protein>
    <recommendedName>
        <fullName evidence="5">Ribonuclease VapC</fullName>
        <shortName evidence="5">RNase VapC</shortName>
        <ecNumber evidence="5">3.1.-.-</ecNumber>
    </recommendedName>
    <alternativeName>
        <fullName evidence="5">Toxin VapC</fullName>
    </alternativeName>
</protein>
<dbReference type="Proteomes" id="UP000192505">
    <property type="component" value="Unassembled WGS sequence"/>
</dbReference>
<organism evidence="7 8">
    <name type="scientific">Rhodoferax ferrireducens</name>
    <dbReference type="NCBI Taxonomy" id="192843"/>
    <lineage>
        <taxon>Bacteria</taxon>
        <taxon>Pseudomonadati</taxon>
        <taxon>Pseudomonadota</taxon>
        <taxon>Betaproteobacteria</taxon>
        <taxon>Burkholderiales</taxon>
        <taxon>Comamonadaceae</taxon>
        <taxon>Rhodoferax</taxon>
    </lineage>
</organism>
<comment type="similarity">
    <text evidence="5">Belongs to the PINc/VapC protein family.</text>
</comment>
<evidence type="ECO:0000313" key="8">
    <source>
        <dbReference type="Proteomes" id="UP000192505"/>
    </source>
</evidence>
<evidence type="ECO:0000256" key="1">
    <source>
        <dbReference type="ARBA" id="ARBA00022649"/>
    </source>
</evidence>
<keyword evidence="2 5" id="KW-0540">Nuclease</keyword>
<accession>A0A1W9KVU4</accession>
<sequence length="142" mass="15649">MRALLDVNVLIALHDADHVFHTRAAEWLEAHCVSGWASTPLTQNGCLRIMSQAAYSNPKPIPLLVQMLQSSTAAPWHMLWADDISILDGHLFRHSHIHSGGQLTDLYLLGLAVKHQGCLVSFDQRIPLSAVHGATPEHLVIL</sequence>
<dbReference type="Pfam" id="PF01850">
    <property type="entry name" value="PIN"/>
    <property type="match status" value="1"/>
</dbReference>
<keyword evidence="3 5" id="KW-0479">Metal-binding</keyword>
<feature type="binding site" evidence="5">
    <location>
        <position position="6"/>
    </location>
    <ligand>
        <name>Mg(2+)</name>
        <dbReference type="ChEBI" id="CHEBI:18420"/>
    </ligand>
</feature>
<dbReference type="AlphaFoldDB" id="A0A1W9KVU4"/>
<keyword evidence="1 5" id="KW-1277">Toxin-antitoxin system</keyword>
<name>A0A1W9KVU4_9BURK</name>
<reference evidence="7 8" key="1">
    <citation type="submission" date="2017-01" db="EMBL/GenBank/DDBJ databases">
        <title>Novel large sulfur bacteria in the metagenomes of groundwater-fed chemosynthetic microbial mats in the Lake Huron basin.</title>
        <authorList>
            <person name="Sharrar A.M."/>
            <person name="Flood B.E."/>
            <person name="Bailey J.V."/>
            <person name="Jones D.S."/>
            <person name="Biddanda B."/>
            <person name="Ruberg S.A."/>
            <person name="Marcus D.N."/>
            <person name="Dick G.J."/>
        </authorList>
    </citation>
    <scope>NUCLEOTIDE SEQUENCE [LARGE SCALE GENOMIC DNA]</scope>
    <source>
        <strain evidence="7">A7</strain>
    </source>
</reference>
<evidence type="ECO:0000256" key="5">
    <source>
        <dbReference type="HAMAP-Rule" id="MF_00265"/>
    </source>
</evidence>